<protein>
    <submittedName>
        <fullName evidence="1">Uncharacterized protein</fullName>
    </submittedName>
</protein>
<dbReference type="Proteomes" id="UP000182977">
    <property type="component" value="Chromosome I"/>
</dbReference>
<gene>
    <name evidence="1" type="ORF">SAMN04488563_4941</name>
</gene>
<sequence length="52" mass="5690">MAGTVKGVYVQEKDLPLWERAQQAAGAQRLAMASYVLIALEEKLERDGDPAT</sequence>
<evidence type="ECO:0000313" key="1">
    <source>
        <dbReference type="EMBL" id="SDU75300.1"/>
    </source>
</evidence>
<organism evidence="1 2">
    <name type="scientific">Jiangella alkaliphila</name>
    <dbReference type="NCBI Taxonomy" id="419479"/>
    <lineage>
        <taxon>Bacteria</taxon>
        <taxon>Bacillati</taxon>
        <taxon>Actinomycetota</taxon>
        <taxon>Actinomycetes</taxon>
        <taxon>Jiangellales</taxon>
        <taxon>Jiangellaceae</taxon>
        <taxon>Jiangella</taxon>
    </lineage>
</organism>
<proteinExistence type="predicted"/>
<dbReference type="RefSeq" id="WP_157524298.1">
    <property type="nucleotide sequence ID" value="NZ_LBMC01000103.1"/>
</dbReference>
<dbReference type="EMBL" id="LT629791">
    <property type="protein sequence ID" value="SDU75300.1"/>
    <property type="molecule type" value="Genomic_DNA"/>
</dbReference>
<dbReference type="AlphaFoldDB" id="A0A1H2L2W1"/>
<evidence type="ECO:0000313" key="2">
    <source>
        <dbReference type="Proteomes" id="UP000182977"/>
    </source>
</evidence>
<reference evidence="2" key="1">
    <citation type="submission" date="2016-10" db="EMBL/GenBank/DDBJ databases">
        <authorList>
            <person name="Varghese N."/>
            <person name="Submissions S."/>
        </authorList>
    </citation>
    <scope>NUCLEOTIDE SEQUENCE [LARGE SCALE GENOMIC DNA]</scope>
    <source>
        <strain evidence="2">DSM 45079</strain>
    </source>
</reference>
<name>A0A1H2L2W1_9ACTN</name>
<keyword evidence="2" id="KW-1185">Reference proteome</keyword>
<accession>A0A1H2L2W1</accession>